<dbReference type="EMBL" id="QWGT01000265">
    <property type="protein sequence ID" value="RIJ47279.1"/>
    <property type="molecule type" value="Genomic_DNA"/>
</dbReference>
<comment type="caution">
    <text evidence="1">The sequence shown here is derived from an EMBL/GenBank/DDBJ whole genome shotgun (WGS) entry which is preliminary data.</text>
</comment>
<dbReference type="AlphaFoldDB" id="A0A399SX65"/>
<sequence>MTDAPASRRAFRRAFTAVILVLVLACGGLLAVAGSQGPRLVRTDVDPLAVVQQSRQRIVLAANRPIQPVDASRIRMEPGADFTVDTQADRIIIDLTRPLAYDADYTVAIDGVQGIGGGPASDLRTAFRTGDPGMYVLVRGGEQQDDRIVRQSVAGTGTGGGASDAVFEATKIQEYAVVGNSLVVAILQDDGTNGLVLAALDGSGQVDLPLPGRGTFQDLHAEDTGTTVGFRFTSADGGPYADTLMVDDVGAGAAPTPVLGLDGQPLSAQAWGFVPGRPQLVAHGQDGDLSLVTVDGSSPIVPLGRHGTLGPFSADGTRLAVTDPGSTTEIDLRTAQQTQLPTETGGADLQYDGAISFVPGDDGAVLRVRTALDPATGTATQRLVVVRDGRATDVYVPADPATRITGLSVTPNGRFALLETVPDPARGASDDYPRNPRDTTVTTLLVELATGTVTRSVAGFEVTIG</sequence>
<proteinExistence type="predicted"/>
<dbReference type="Proteomes" id="UP000266484">
    <property type="component" value="Unassembled WGS sequence"/>
</dbReference>
<name>A0A399SX65_9MICO</name>
<evidence type="ECO:0008006" key="3">
    <source>
        <dbReference type="Google" id="ProtNLM"/>
    </source>
</evidence>
<protein>
    <recommendedName>
        <fullName evidence="3">SbsA Ig-like domain-containing protein</fullName>
    </recommendedName>
</protein>
<dbReference type="InterPro" id="IPR011044">
    <property type="entry name" value="Quino_amine_DH_bsu"/>
</dbReference>
<organism evidence="1 2">
    <name type="scientific">Clavibacter lycopersici</name>
    <dbReference type="NCBI Taxonomy" id="2301718"/>
    <lineage>
        <taxon>Bacteria</taxon>
        <taxon>Bacillati</taxon>
        <taxon>Actinomycetota</taxon>
        <taxon>Actinomycetes</taxon>
        <taxon>Micrococcales</taxon>
        <taxon>Microbacteriaceae</taxon>
        <taxon>Clavibacter</taxon>
    </lineage>
</organism>
<accession>A0A399SX65</accession>
<reference evidence="1 2" key="1">
    <citation type="submission" date="2018-08" db="EMBL/GenBank/DDBJ databases">
        <title>Genome Sequence of Clavibacter michiganensis Subspecies type strains, and the Atypical Peach-Colored Strains Isolated from Tomato.</title>
        <authorList>
            <person name="Osdaghi E."/>
            <person name="Portier P."/>
            <person name="Briand M."/>
            <person name="Jacques M.-A."/>
        </authorList>
    </citation>
    <scope>NUCLEOTIDE SEQUENCE [LARGE SCALE GENOMIC DNA]</scope>
    <source>
        <strain evidence="1 2">CFBP 8615</strain>
    </source>
</reference>
<dbReference type="RefSeq" id="WP_119382833.1">
    <property type="nucleotide sequence ID" value="NZ_QWGT01000265.1"/>
</dbReference>
<gene>
    <name evidence="1" type="ORF">DZG00_13530</name>
</gene>
<keyword evidence="2" id="KW-1185">Reference proteome</keyword>
<evidence type="ECO:0000313" key="2">
    <source>
        <dbReference type="Proteomes" id="UP000266484"/>
    </source>
</evidence>
<dbReference type="OrthoDB" id="5057864at2"/>
<dbReference type="SUPFAM" id="SSF50969">
    <property type="entry name" value="YVTN repeat-like/Quinoprotein amine dehydrogenase"/>
    <property type="match status" value="1"/>
</dbReference>
<evidence type="ECO:0000313" key="1">
    <source>
        <dbReference type="EMBL" id="RIJ47279.1"/>
    </source>
</evidence>